<dbReference type="GO" id="GO:0005829">
    <property type="term" value="C:cytosol"/>
    <property type="evidence" value="ECO:0007669"/>
    <property type="project" value="TreeGrafter"/>
</dbReference>
<organism evidence="2 3">
    <name type="scientific">Flavobacterium limnosediminis JC2902</name>
    <dbReference type="NCBI Taxonomy" id="1341181"/>
    <lineage>
        <taxon>Bacteria</taxon>
        <taxon>Pseudomonadati</taxon>
        <taxon>Bacteroidota</taxon>
        <taxon>Flavobacteriia</taxon>
        <taxon>Flavobacteriales</taxon>
        <taxon>Flavobacteriaceae</taxon>
        <taxon>Flavobacterium</taxon>
    </lineage>
</organism>
<feature type="domain" description="NADPH-dependent FMN reductase-like" evidence="1">
    <location>
        <begin position="1"/>
        <end position="137"/>
    </location>
</feature>
<comment type="caution">
    <text evidence="2">The sequence shown here is derived from an EMBL/GenBank/DDBJ whole genome shotgun (WGS) entry which is preliminary data.</text>
</comment>
<dbReference type="SUPFAM" id="SSF52218">
    <property type="entry name" value="Flavoproteins"/>
    <property type="match status" value="1"/>
</dbReference>
<dbReference type="OrthoDB" id="5767802at2"/>
<accession>V6SJY3</accession>
<evidence type="ECO:0000313" key="2">
    <source>
        <dbReference type="EMBL" id="ESU26602.1"/>
    </source>
</evidence>
<dbReference type="PANTHER" id="PTHR30543:SF21">
    <property type="entry name" value="NAD(P)H-DEPENDENT FMN REDUCTASE LOT6"/>
    <property type="match status" value="1"/>
</dbReference>
<dbReference type="AlphaFoldDB" id="V6SJY3"/>
<dbReference type="PANTHER" id="PTHR30543">
    <property type="entry name" value="CHROMATE REDUCTASE"/>
    <property type="match status" value="1"/>
</dbReference>
<protein>
    <recommendedName>
        <fullName evidence="1">NADPH-dependent FMN reductase-like domain-containing protein</fullName>
    </recommendedName>
</protein>
<evidence type="ECO:0000313" key="3">
    <source>
        <dbReference type="Proteomes" id="UP000018004"/>
    </source>
</evidence>
<dbReference type="InterPro" id="IPR005025">
    <property type="entry name" value="FMN_Rdtase-like_dom"/>
</dbReference>
<dbReference type="eggNOG" id="COG0431">
    <property type="taxonomic scope" value="Bacteria"/>
</dbReference>
<dbReference type="Pfam" id="PF03358">
    <property type="entry name" value="FMN_red"/>
    <property type="match status" value="1"/>
</dbReference>
<sequence length="175" mass="19538">MKIVAFAGSNSKNSINKKLATYVSHLFENADIEVLDLNDFALPLFSVDLEMEIGKPQLAADFLDKLGSADIIVLSMAENNGNYSAAFKNLFDWASRQNIKVFQEKPMLLMATSDGGRGGARVLEIAETAFPRYGAIIKATFSFPKFYDNFDLEQNKISNPELDQQIKEIVRNFSI</sequence>
<keyword evidence="3" id="KW-1185">Reference proteome</keyword>
<dbReference type="Proteomes" id="UP000018004">
    <property type="component" value="Unassembled WGS sequence"/>
</dbReference>
<dbReference type="PATRIC" id="fig|1341181.4.peg.2534"/>
<evidence type="ECO:0000259" key="1">
    <source>
        <dbReference type="Pfam" id="PF03358"/>
    </source>
</evidence>
<dbReference type="STRING" id="1341181.FLJC2902T_25750"/>
<dbReference type="GO" id="GO:0010181">
    <property type="term" value="F:FMN binding"/>
    <property type="evidence" value="ECO:0007669"/>
    <property type="project" value="TreeGrafter"/>
</dbReference>
<reference evidence="2 3" key="1">
    <citation type="submission" date="2013-08" db="EMBL/GenBank/DDBJ databases">
        <title>Flavobacterium limnosediminis JC2902 genome sequencing.</title>
        <authorList>
            <person name="Lee K."/>
            <person name="Yi H."/>
            <person name="Park S."/>
            <person name="Chun J."/>
        </authorList>
    </citation>
    <scope>NUCLEOTIDE SEQUENCE [LARGE SCALE GENOMIC DNA]</scope>
    <source>
        <strain evidence="2 3">JC2902</strain>
    </source>
</reference>
<dbReference type="RefSeq" id="WP_023580135.1">
    <property type="nucleotide sequence ID" value="NZ_AVGG01000018.1"/>
</dbReference>
<dbReference type="Gene3D" id="3.40.50.360">
    <property type="match status" value="1"/>
</dbReference>
<name>V6SJY3_9FLAO</name>
<dbReference type="GO" id="GO:0016491">
    <property type="term" value="F:oxidoreductase activity"/>
    <property type="evidence" value="ECO:0007669"/>
    <property type="project" value="InterPro"/>
</dbReference>
<gene>
    <name evidence="2" type="ORF">FLJC2902T_25750</name>
</gene>
<dbReference type="EMBL" id="AVGG01000018">
    <property type="protein sequence ID" value="ESU26602.1"/>
    <property type="molecule type" value="Genomic_DNA"/>
</dbReference>
<dbReference type="InterPro" id="IPR050712">
    <property type="entry name" value="NAD(P)H-dep_reductase"/>
</dbReference>
<dbReference type="InterPro" id="IPR029039">
    <property type="entry name" value="Flavoprotein-like_sf"/>
</dbReference>
<proteinExistence type="predicted"/>